<sequence length="119" mass="13726">MARVKRAVSSHKKRRRVFKLAKGYFGAKSKQYKSAKQAVMKSMNYAYTGRKLKKRDMRRLWIVRINAEARQNGISYSQFMNGLKQNGIDLNRKVLADMAVNDKPGFKQLAETAKKKVQA</sequence>
<dbReference type="GO" id="GO:0006412">
    <property type="term" value="P:translation"/>
    <property type="evidence" value="ECO:0007669"/>
    <property type="project" value="InterPro"/>
</dbReference>
<name>A0A0M2NL19_9FIRM</name>
<dbReference type="AlphaFoldDB" id="A0A0M2NL19"/>
<keyword evidence="4 8" id="KW-0689">Ribosomal protein</keyword>
<evidence type="ECO:0000256" key="8">
    <source>
        <dbReference type="HAMAP-Rule" id="MF_00382"/>
    </source>
</evidence>
<dbReference type="FunFam" id="1.10.1900.20:FF:000001">
    <property type="entry name" value="50S ribosomal protein L20"/>
    <property type="match status" value="1"/>
</dbReference>
<dbReference type="GO" id="GO:0019843">
    <property type="term" value="F:rRNA binding"/>
    <property type="evidence" value="ECO:0007669"/>
    <property type="project" value="UniProtKB-UniRule"/>
</dbReference>
<dbReference type="CDD" id="cd07026">
    <property type="entry name" value="Ribosomal_L20"/>
    <property type="match status" value="1"/>
</dbReference>
<evidence type="ECO:0000256" key="7">
    <source>
        <dbReference type="ARBA" id="ARBA00035172"/>
    </source>
</evidence>
<evidence type="ECO:0000256" key="4">
    <source>
        <dbReference type="ARBA" id="ARBA00022980"/>
    </source>
</evidence>
<protein>
    <recommendedName>
        <fullName evidence="7 8">Large ribosomal subunit protein bL20</fullName>
    </recommendedName>
</protein>
<dbReference type="NCBIfam" id="TIGR01032">
    <property type="entry name" value="rplT_bact"/>
    <property type="match status" value="1"/>
</dbReference>
<dbReference type="RefSeq" id="WP_046442752.1">
    <property type="nucleotide sequence ID" value="NZ_CAUERS010000011.1"/>
</dbReference>
<dbReference type="InterPro" id="IPR005813">
    <property type="entry name" value="Ribosomal_bL20"/>
</dbReference>
<dbReference type="SUPFAM" id="SSF74731">
    <property type="entry name" value="Ribosomal protein L20"/>
    <property type="match status" value="1"/>
</dbReference>
<dbReference type="GO" id="GO:0005840">
    <property type="term" value="C:ribosome"/>
    <property type="evidence" value="ECO:0007669"/>
    <property type="project" value="UniProtKB-KW"/>
</dbReference>
<evidence type="ECO:0000313" key="10">
    <source>
        <dbReference type="EMBL" id="KKI51656.1"/>
    </source>
</evidence>
<keyword evidence="11" id="KW-1185">Reference proteome</keyword>
<comment type="similarity">
    <text evidence="1 8 9">Belongs to the bacterial ribosomal protein bL20 family.</text>
</comment>
<dbReference type="GO" id="GO:0003735">
    <property type="term" value="F:structural constituent of ribosome"/>
    <property type="evidence" value="ECO:0007669"/>
    <property type="project" value="InterPro"/>
</dbReference>
<dbReference type="PANTHER" id="PTHR10986">
    <property type="entry name" value="39S RIBOSOMAL PROTEIN L20"/>
    <property type="match status" value="1"/>
</dbReference>
<keyword evidence="5 8" id="KW-0687">Ribonucleoprotein</keyword>
<keyword evidence="2 8" id="KW-0699">rRNA-binding</keyword>
<dbReference type="EMBL" id="LAYJ01000068">
    <property type="protein sequence ID" value="KKI51656.1"/>
    <property type="molecule type" value="Genomic_DNA"/>
</dbReference>
<dbReference type="PRINTS" id="PR00062">
    <property type="entry name" value="RIBOSOMALL20"/>
</dbReference>
<dbReference type="STRING" id="270498.CHK_0823"/>
<dbReference type="Gene3D" id="1.10.1900.20">
    <property type="entry name" value="Ribosomal protein L20"/>
    <property type="match status" value="1"/>
</dbReference>
<evidence type="ECO:0000256" key="2">
    <source>
        <dbReference type="ARBA" id="ARBA00022730"/>
    </source>
</evidence>
<evidence type="ECO:0000313" key="11">
    <source>
        <dbReference type="Proteomes" id="UP000034076"/>
    </source>
</evidence>
<proteinExistence type="inferred from homology"/>
<accession>A0A0M2NL19</accession>
<comment type="function">
    <text evidence="6 8 9">Binds directly to 23S ribosomal RNA and is necessary for the in vitro assembly process of the 50S ribosomal subunit. It is not involved in the protein synthesizing functions of that subunit.</text>
</comment>
<dbReference type="InterPro" id="IPR035566">
    <property type="entry name" value="Ribosomal_protein_bL20_C"/>
</dbReference>
<reference evidence="10 11" key="1">
    <citation type="submission" date="2015-04" db="EMBL/GenBank/DDBJ databases">
        <title>Draft genome sequence of bacteremic isolate Catabacter hongkongensis type strain HKU16T.</title>
        <authorList>
            <person name="Lau S.K."/>
            <person name="Teng J.L."/>
            <person name="Huang Y."/>
            <person name="Curreem S.O."/>
            <person name="Tsui S.K."/>
            <person name="Woo P.C."/>
        </authorList>
    </citation>
    <scope>NUCLEOTIDE SEQUENCE [LARGE SCALE GENOMIC DNA]</scope>
    <source>
        <strain evidence="10 11">HKU16</strain>
    </source>
</reference>
<dbReference type="GO" id="GO:0000027">
    <property type="term" value="P:ribosomal large subunit assembly"/>
    <property type="evidence" value="ECO:0007669"/>
    <property type="project" value="UniProtKB-UniRule"/>
</dbReference>
<organism evidence="10 11">
    <name type="scientific">Christensenella hongkongensis</name>
    <dbReference type="NCBI Taxonomy" id="270498"/>
    <lineage>
        <taxon>Bacteria</taxon>
        <taxon>Bacillati</taxon>
        <taxon>Bacillota</taxon>
        <taxon>Clostridia</taxon>
        <taxon>Christensenellales</taxon>
        <taxon>Christensenellaceae</taxon>
        <taxon>Christensenella</taxon>
    </lineage>
</organism>
<evidence type="ECO:0000256" key="3">
    <source>
        <dbReference type="ARBA" id="ARBA00022884"/>
    </source>
</evidence>
<keyword evidence="3 8" id="KW-0694">RNA-binding</keyword>
<comment type="caution">
    <text evidence="10">The sequence shown here is derived from an EMBL/GenBank/DDBJ whole genome shotgun (WGS) entry which is preliminary data.</text>
</comment>
<dbReference type="Proteomes" id="UP000034076">
    <property type="component" value="Unassembled WGS sequence"/>
</dbReference>
<dbReference type="InterPro" id="IPR049946">
    <property type="entry name" value="RIBOSOMAL_L20_CS"/>
</dbReference>
<gene>
    <name evidence="8" type="primary">rplT</name>
    <name evidence="10" type="ORF">CHK_0823</name>
</gene>
<dbReference type="PATRIC" id="fig|270498.16.peg.422"/>
<dbReference type="Pfam" id="PF00453">
    <property type="entry name" value="Ribosomal_L20"/>
    <property type="match status" value="1"/>
</dbReference>
<dbReference type="GO" id="GO:1990904">
    <property type="term" value="C:ribonucleoprotein complex"/>
    <property type="evidence" value="ECO:0007669"/>
    <property type="project" value="UniProtKB-KW"/>
</dbReference>
<dbReference type="PROSITE" id="PS00937">
    <property type="entry name" value="RIBOSOMAL_L20"/>
    <property type="match status" value="1"/>
</dbReference>
<evidence type="ECO:0000256" key="6">
    <source>
        <dbReference type="ARBA" id="ARBA00024775"/>
    </source>
</evidence>
<dbReference type="HAMAP" id="MF_00382">
    <property type="entry name" value="Ribosomal_bL20"/>
    <property type="match status" value="1"/>
</dbReference>
<dbReference type="Gene3D" id="6.10.160.10">
    <property type="match status" value="1"/>
</dbReference>
<evidence type="ECO:0000256" key="5">
    <source>
        <dbReference type="ARBA" id="ARBA00023274"/>
    </source>
</evidence>
<dbReference type="OrthoDB" id="9808966at2"/>
<evidence type="ECO:0000256" key="1">
    <source>
        <dbReference type="ARBA" id="ARBA00007698"/>
    </source>
</evidence>
<evidence type="ECO:0000256" key="9">
    <source>
        <dbReference type="RuleBase" id="RU000560"/>
    </source>
</evidence>